<proteinExistence type="predicted"/>
<dbReference type="RefSeq" id="WP_112058870.1">
    <property type="nucleotide sequence ID" value="NZ_UAWL01000006.1"/>
</dbReference>
<dbReference type="PANTHER" id="PTHR34009">
    <property type="entry name" value="PROTEIN STAR"/>
    <property type="match status" value="1"/>
</dbReference>
<dbReference type="Proteomes" id="UP000250166">
    <property type="component" value="Unassembled WGS sequence"/>
</dbReference>
<dbReference type="AlphaFoldDB" id="A0A2X3B1X1"/>
<accession>A0A2X3B1X1</accession>
<dbReference type="GO" id="GO:0005737">
    <property type="term" value="C:cytoplasm"/>
    <property type="evidence" value="ECO:0007669"/>
    <property type="project" value="GOC"/>
</dbReference>
<keyword evidence="2" id="KW-0489">Methyltransferase</keyword>
<dbReference type="Pfam" id="PF05050">
    <property type="entry name" value="Methyltransf_21"/>
    <property type="match status" value="1"/>
</dbReference>
<dbReference type="GO" id="GO:0046406">
    <property type="term" value="F:magnesium protoporphyrin IX methyltransferase activity"/>
    <property type="evidence" value="ECO:0007669"/>
    <property type="project" value="UniProtKB-EC"/>
</dbReference>
<gene>
    <name evidence="2" type="ORF">NCTC13102_01649</name>
</gene>
<reference evidence="2 3" key="1">
    <citation type="submission" date="2018-06" db="EMBL/GenBank/DDBJ databases">
        <authorList>
            <consortium name="Pathogen Informatics"/>
            <person name="Doyle S."/>
        </authorList>
    </citation>
    <scope>NUCLEOTIDE SEQUENCE [LARGE SCALE GENOMIC DNA]</scope>
    <source>
        <strain evidence="2 3">NCTC13102</strain>
    </source>
</reference>
<dbReference type="GO" id="GO:0006888">
    <property type="term" value="P:endoplasmic reticulum to Golgi vesicle-mediated transport"/>
    <property type="evidence" value="ECO:0007669"/>
    <property type="project" value="TreeGrafter"/>
</dbReference>
<dbReference type="GO" id="GO:0016197">
    <property type="term" value="P:endosomal transport"/>
    <property type="evidence" value="ECO:0007669"/>
    <property type="project" value="TreeGrafter"/>
</dbReference>
<keyword evidence="2" id="KW-0808">Transferase</keyword>
<dbReference type="GO" id="GO:0005886">
    <property type="term" value="C:plasma membrane"/>
    <property type="evidence" value="ECO:0007669"/>
    <property type="project" value="TreeGrafter"/>
</dbReference>
<evidence type="ECO:0000313" key="3">
    <source>
        <dbReference type="Proteomes" id="UP000250166"/>
    </source>
</evidence>
<evidence type="ECO:0000259" key="1">
    <source>
        <dbReference type="Pfam" id="PF05050"/>
    </source>
</evidence>
<dbReference type="GO" id="GO:0032259">
    <property type="term" value="P:methylation"/>
    <property type="evidence" value="ECO:0007669"/>
    <property type="project" value="UniProtKB-KW"/>
</dbReference>
<feature type="domain" description="Methyltransferase FkbM" evidence="1">
    <location>
        <begin position="57"/>
        <end position="227"/>
    </location>
</feature>
<dbReference type="Gene3D" id="3.40.50.150">
    <property type="entry name" value="Vaccinia Virus protein VP39"/>
    <property type="match status" value="1"/>
</dbReference>
<dbReference type="SUPFAM" id="SSF53335">
    <property type="entry name" value="S-adenosyl-L-methionine-dependent methyltransferases"/>
    <property type="match status" value="1"/>
</dbReference>
<dbReference type="InterPro" id="IPR006342">
    <property type="entry name" value="FkbM_mtfrase"/>
</dbReference>
<dbReference type="InterPro" id="IPR029063">
    <property type="entry name" value="SAM-dependent_MTases_sf"/>
</dbReference>
<protein>
    <submittedName>
        <fullName evidence="2">Putative SAM-dependent methyltransferase</fullName>
        <ecNumber evidence="2">2.1.1.11</ecNumber>
    </submittedName>
</protein>
<dbReference type="InterPro" id="IPR053202">
    <property type="entry name" value="EGF_Rcpt_Signaling_Reg"/>
</dbReference>
<sequence length="252" mass="28931">MIKAFLRKILPHKIWQKIATFKNLYITKFSTKSYAQEGEDLILSEIFASHTKGFYVDIGAHHPFRFSNTYLFYKKGWCGINVDAMPGSMKLFNTFRSRDINIECGIAKKLHKNTLGGGAMTYYSFSEPALNTFSPTLAKAYQQNSTLLDTIQIQVQSLEQILDSALPKNTHIDFLSIDVEGLDREVLESNNWDKYQPKVILIESPEKSLESLVQNPIYQFLKALDYELYAKTMRTLIFKKSINTTSDRLKVS</sequence>
<organism evidence="2 3">
    <name type="scientific">Helicobacter fennelliae</name>
    <dbReference type="NCBI Taxonomy" id="215"/>
    <lineage>
        <taxon>Bacteria</taxon>
        <taxon>Pseudomonadati</taxon>
        <taxon>Campylobacterota</taxon>
        <taxon>Epsilonproteobacteria</taxon>
        <taxon>Campylobacterales</taxon>
        <taxon>Helicobacteraceae</taxon>
        <taxon>Helicobacter</taxon>
    </lineage>
</organism>
<name>A0A2X3B1X1_9HELI</name>
<dbReference type="EC" id="2.1.1.11" evidence="2"/>
<dbReference type="EMBL" id="UAWL01000006">
    <property type="protein sequence ID" value="SQB99238.1"/>
    <property type="molecule type" value="Genomic_DNA"/>
</dbReference>
<evidence type="ECO:0000313" key="2">
    <source>
        <dbReference type="EMBL" id="SQB99238.1"/>
    </source>
</evidence>
<dbReference type="PANTHER" id="PTHR34009:SF2">
    <property type="entry name" value="PROTEIN STAR"/>
    <property type="match status" value="1"/>
</dbReference>